<dbReference type="GO" id="GO:0004175">
    <property type="term" value="F:endopeptidase activity"/>
    <property type="evidence" value="ECO:0007669"/>
    <property type="project" value="UniProtKB-ARBA"/>
</dbReference>
<feature type="domain" description="CAAX prenyl protease 2/Lysostaphin resistance protein A-like" evidence="2">
    <location>
        <begin position="182"/>
        <end position="267"/>
    </location>
</feature>
<evidence type="ECO:0000313" key="4">
    <source>
        <dbReference type="Proteomes" id="UP000199518"/>
    </source>
</evidence>
<dbReference type="InterPro" id="IPR003675">
    <property type="entry name" value="Rce1/LyrA-like_dom"/>
</dbReference>
<dbReference type="Pfam" id="PF02517">
    <property type="entry name" value="Rce1-like"/>
    <property type="match status" value="1"/>
</dbReference>
<evidence type="ECO:0000313" key="3">
    <source>
        <dbReference type="EMBL" id="SFI66655.1"/>
    </source>
</evidence>
<name>A0A1I3K377_9PLAN</name>
<feature type="transmembrane region" description="Helical" evidence="1">
    <location>
        <begin position="215"/>
        <end position="248"/>
    </location>
</feature>
<gene>
    <name evidence="3" type="ORF">SAMN05421753_11196</name>
</gene>
<dbReference type="GO" id="GO:0080120">
    <property type="term" value="P:CAAX-box protein maturation"/>
    <property type="evidence" value="ECO:0007669"/>
    <property type="project" value="UniProtKB-ARBA"/>
</dbReference>
<feature type="transmembrane region" description="Helical" evidence="1">
    <location>
        <begin position="94"/>
        <end position="114"/>
    </location>
</feature>
<feature type="transmembrane region" description="Helical" evidence="1">
    <location>
        <begin position="12"/>
        <end position="34"/>
    </location>
</feature>
<reference evidence="4" key="1">
    <citation type="submission" date="2016-10" db="EMBL/GenBank/DDBJ databases">
        <authorList>
            <person name="Varghese N."/>
            <person name="Submissions S."/>
        </authorList>
    </citation>
    <scope>NUCLEOTIDE SEQUENCE [LARGE SCALE GENOMIC DNA]</scope>
    <source>
        <strain evidence="4">DSM 26348</strain>
    </source>
</reference>
<dbReference type="RefSeq" id="WP_092051551.1">
    <property type="nucleotide sequence ID" value="NZ_FOQD01000011.1"/>
</dbReference>
<dbReference type="OrthoDB" id="258511at2"/>
<dbReference type="EMBL" id="FOQD01000011">
    <property type="protein sequence ID" value="SFI66655.1"/>
    <property type="molecule type" value="Genomic_DNA"/>
</dbReference>
<protein>
    <submittedName>
        <fullName evidence="3">CAAX protease self-immunity</fullName>
    </submittedName>
</protein>
<keyword evidence="1" id="KW-0472">Membrane</keyword>
<dbReference type="Proteomes" id="UP000199518">
    <property type="component" value="Unassembled WGS sequence"/>
</dbReference>
<dbReference type="AlphaFoldDB" id="A0A1I3K377"/>
<sequence length="279" mass="30534">MEPEKVEELKGTQFSGVLTLALLASSATLWIGIIQRWRRGEPILPARFRSLKVRVPKLAVGLMVIYLGISLVAIAGSHGKTVDVLSPDVAHNMLLAVLIDGVVTIPLMLMALLGGQHSQADVVRLGFRSDDIWGQLRDGFRGFLAAALPVTLVLLATSPLRSDENLHPFLRILNDEGHTRERLLILLTAGILAPLKEELLFRVVLQNWLTQYFPAAFAIVFTSVVFGAIHGYPDCFPIAVLSLVLGIVYHRRRSYLAVVTLHGLFNGYNLLATMLSGGA</sequence>
<accession>A0A1I3K377</accession>
<dbReference type="PANTHER" id="PTHR43592">
    <property type="entry name" value="CAAX AMINO TERMINAL PROTEASE"/>
    <property type="match status" value="1"/>
</dbReference>
<keyword evidence="3" id="KW-0378">Hydrolase</keyword>
<evidence type="ECO:0000259" key="2">
    <source>
        <dbReference type="Pfam" id="PF02517"/>
    </source>
</evidence>
<dbReference type="PANTHER" id="PTHR43592:SF15">
    <property type="entry name" value="CAAX AMINO TERMINAL PROTEASE FAMILY PROTEIN"/>
    <property type="match status" value="1"/>
</dbReference>
<feature type="transmembrane region" description="Helical" evidence="1">
    <location>
        <begin position="255"/>
        <end position="275"/>
    </location>
</feature>
<keyword evidence="3" id="KW-0645">Protease</keyword>
<organism evidence="3 4">
    <name type="scientific">Planctomicrobium piriforme</name>
    <dbReference type="NCBI Taxonomy" id="1576369"/>
    <lineage>
        <taxon>Bacteria</taxon>
        <taxon>Pseudomonadati</taxon>
        <taxon>Planctomycetota</taxon>
        <taxon>Planctomycetia</taxon>
        <taxon>Planctomycetales</taxon>
        <taxon>Planctomycetaceae</taxon>
        <taxon>Planctomicrobium</taxon>
    </lineage>
</organism>
<dbReference type="STRING" id="1576369.SAMN05421753_11196"/>
<dbReference type="GO" id="GO:0006508">
    <property type="term" value="P:proteolysis"/>
    <property type="evidence" value="ECO:0007669"/>
    <property type="project" value="UniProtKB-KW"/>
</dbReference>
<keyword evidence="1" id="KW-0812">Transmembrane</keyword>
<evidence type="ECO:0000256" key="1">
    <source>
        <dbReference type="SAM" id="Phobius"/>
    </source>
</evidence>
<feature type="transmembrane region" description="Helical" evidence="1">
    <location>
        <begin position="55"/>
        <end position="74"/>
    </location>
</feature>
<keyword evidence="4" id="KW-1185">Reference proteome</keyword>
<proteinExistence type="predicted"/>
<keyword evidence="1" id="KW-1133">Transmembrane helix</keyword>